<evidence type="ECO:0000256" key="2">
    <source>
        <dbReference type="SAM" id="SignalP"/>
    </source>
</evidence>
<dbReference type="InterPro" id="IPR036378">
    <property type="entry name" value="FAS1_dom_sf"/>
</dbReference>
<dbReference type="InterPro" id="IPR050904">
    <property type="entry name" value="Adhesion/Biosynth-related"/>
</dbReference>
<keyword evidence="5" id="KW-1185">Reference proteome</keyword>
<evidence type="ECO:0000259" key="3">
    <source>
        <dbReference type="PROSITE" id="PS50213"/>
    </source>
</evidence>
<dbReference type="EMBL" id="MU858183">
    <property type="protein sequence ID" value="KAK4210149.1"/>
    <property type="molecule type" value="Genomic_DNA"/>
</dbReference>
<dbReference type="GO" id="GO:0000329">
    <property type="term" value="C:fungal-type vacuole membrane"/>
    <property type="evidence" value="ECO:0007669"/>
    <property type="project" value="TreeGrafter"/>
</dbReference>
<dbReference type="SMART" id="SM00554">
    <property type="entry name" value="FAS1"/>
    <property type="match status" value="2"/>
</dbReference>
<organism evidence="4 5">
    <name type="scientific">Rhypophila decipiens</name>
    <dbReference type="NCBI Taxonomy" id="261697"/>
    <lineage>
        <taxon>Eukaryota</taxon>
        <taxon>Fungi</taxon>
        <taxon>Dikarya</taxon>
        <taxon>Ascomycota</taxon>
        <taxon>Pezizomycotina</taxon>
        <taxon>Sordariomycetes</taxon>
        <taxon>Sordariomycetidae</taxon>
        <taxon>Sordariales</taxon>
        <taxon>Naviculisporaceae</taxon>
        <taxon>Rhypophila</taxon>
    </lineage>
</organism>
<protein>
    <submittedName>
        <fullName evidence="4">FAS1 domain-containing protein</fullName>
    </submittedName>
</protein>
<keyword evidence="1" id="KW-0472">Membrane</keyword>
<reference evidence="4" key="2">
    <citation type="submission" date="2023-05" db="EMBL/GenBank/DDBJ databases">
        <authorList>
            <consortium name="Lawrence Berkeley National Laboratory"/>
            <person name="Steindorff A."/>
            <person name="Hensen N."/>
            <person name="Bonometti L."/>
            <person name="Westerberg I."/>
            <person name="Brannstrom I.O."/>
            <person name="Guillou S."/>
            <person name="Cros-Aarteil S."/>
            <person name="Calhoun S."/>
            <person name="Haridas S."/>
            <person name="Kuo A."/>
            <person name="Mondo S."/>
            <person name="Pangilinan J."/>
            <person name="Riley R."/>
            <person name="Labutti K."/>
            <person name="Andreopoulos B."/>
            <person name="Lipzen A."/>
            <person name="Chen C."/>
            <person name="Yanf M."/>
            <person name="Daum C."/>
            <person name="Ng V."/>
            <person name="Clum A."/>
            <person name="Ohm R."/>
            <person name="Martin F."/>
            <person name="Silar P."/>
            <person name="Natvig D."/>
            <person name="Lalanne C."/>
            <person name="Gautier V."/>
            <person name="Ament-Velasquez S.L."/>
            <person name="Kruys A."/>
            <person name="Hutchinson M.I."/>
            <person name="Powell A.J."/>
            <person name="Barry K."/>
            <person name="Miller A.N."/>
            <person name="Grigoriev I.V."/>
            <person name="Debuchy R."/>
            <person name="Gladieux P."/>
            <person name="Thoren M.H."/>
            <person name="Johannesson H."/>
        </authorList>
    </citation>
    <scope>NUCLEOTIDE SEQUENCE</scope>
    <source>
        <strain evidence="4">PSN293</strain>
    </source>
</reference>
<dbReference type="PANTHER" id="PTHR10900">
    <property type="entry name" value="PERIOSTIN-RELATED"/>
    <property type="match status" value="1"/>
</dbReference>
<feature type="chain" id="PRO_5042933268" evidence="2">
    <location>
        <begin position="23"/>
        <end position="409"/>
    </location>
</feature>
<dbReference type="Pfam" id="PF02469">
    <property type="entry name" value="Fasciclin"/>
    <property type="match status" value="2"/>
</dbReference>
<keyword evidence="2" id="KW-0732">Signal</keyword>
<dbReference type="PROSITE" id="PS50213">
    <property type="entry name" value="FAS1"/>
    <property type="match status" value="2"/>
</dbReference>
<feature type="domain" description="FAS1" evidence="3">
    <location>
        <begin position="9"/>
        <end position="175"/>
    </location>
</feature>
<dbReference type="PANTHER" id="PTHR10900:SF77">
    <property type="entry name" value="FI19380P1"/>
    <property type="match status" value="1"/>
</dbReference>
<evidence type="ECO:0000313" key="5">
    <source>
        <dbReference type="Proteomes" id="UP001301769"/>
    </source>
</evidence>
<comment type="caution">
    <text evidence="4">The sequence shown here is derived from an EMBL/GenBank/DDBJ whole genome shotgun (WGS) entry which is preliminary data.</text>
</comment>
<feature type="signal peptide" evidence="2">
    <location>
        <begin position="1"/>
        <end position="22"/>
    </location>
</feature>
<dbReference type="AlphaFoldDB" id="A0AAN6Y0H2"/>
<name>A0AAN6Y0H2_9PEZI</name>
<evidence type="ECO:0000313" key="4">
    <source>
        <dbReference type="EMBL" id="KAK4210149.1"/>
    </source>
</evidence>
<accession>A0AAN6Y0H2</accession>
<feature type="transmembrane region" description="Helical" evidence="1">
    <location>
        <begin position="385"/>
        <end position="405"/>
    </location>
</feature>
<dbReference type="SUPFAM" id="SSF82153">
    <property type="entry name" value="FAS1 domain"/>
    <property type="match status" value="2"/>
</dbReference>
<evidence type="ECO:0000256" key="1">
    <source>
        <dbReference type="SAM" id="Phobius"/>
    </source>
</evidence>
<dbReference type="GO" id="GO:0016236">
    <property type="term" value="P:macroautophagy"/>
    <property type="evidence" value="ECO:0007669"/>
    <property type="project" value="TreeGrafter"/>
</dbReference>
<proteinExistence type="predicted"/>
<gene>
    <name evidence="4" type="ORF">QBC37DRAFT_293090</name>
</gene>
<feature type="domain" description="FAS1" evidence="3">
    <location>
        <begin position="171"/>
        <end position="304"/>
    </location>
</feature>
<sequence>MAGIKRRFVSLLLALLATKASASTLANVLDAHNNTLSVLNNFLAGQQALFAQLADAKDITVLAPSNVALNKLQANDAVMDAMASDSGMVEAFLKYHVFQGVWFTSNFSTSSDSPSIVTTLMNDTAYTNVTGGQRVAGNLVNGAISFQSGNQNSASVQQGDFNFTGGTIHIIDDVLTIPANISDTLINANLTAAQGAFSQSGLVESINSESEITIFAPSNAGFNAIGAVIADMSASELASLMGYHVLKGKVVYTAQMTNQSVTTSEGNEVHIRVEDGGIFVNSARIIKANLFANNGVVHICDNVLNPSNENAQPNPSLSTQSPAFTGAKTTNSVPFTSGIPTPTPSSSAIATATVTAYPVPGGSGGDGGSAPATAGSSSILFSSSLFARGGIFGLWLLVGWVQLLAGGLF</sequence>
<dbReference type="Gene3D" id="2.30.180.10">
    <property type="entry name" value="FAS1 domain"/>
    <property type="match status" value="2"/>
</dbReference>
<reference evidence="4" key="1">
    <citation type="journal article" date="2023" name="Mol. Phylogenet. Evol.">
        <title>Genome-scale phylogeny and comparative genomics of the fungal order Sordariales.</title>
        <authorList>
            <person name="Hensen N."/>
            <person name="Bonometti L."/>
            <person name="Westerberg I."/>
            <person name="Brannstrom I.O."/>
            <person name="Guillou S."/>
            <person name="Cros-Aarteil S."/>
            <person name="Calhoun S."/>
            <person name="Haridas S."/>
            <person name="Kuo A."/>
            <person name="Mondo S."/>
            <person name="Pangilinan J."/>
            <person name="Riley R."/>
            <person name="LaButti K."/>
            <person name="Andreopoulos B."/>
            <person name="Lipzen A."/>
            <person name="Chen C."/>
            <person name="Yan M."/>
            <person name="Daum C."/>
            <person name="Ng V."/>
            <person name="Clum A."/>
            <person name="Steindorff A."/>
            <person name="Ohm R.A."/>
            <person name="Martin F."/>
            <person name="Silar P."/>
            <person name="Natvig D.O."/>
            <person name="Lalanne C."/>
            <person name="Gautier V."/>
            <person name="Ament-Velasquez S.L."/>
            <person name="Kruys A."/>
            <person name="Hutchinson M.I."/>
            <person name="Powell A.J."/>
            <person name="Barry K."/>
            <person name="Miller A.N."/>
            <person name="Grigoriev I.V."/>
            <person name="Debuchy R."/>
            <person name="Gladieux P."/>
            <person name="Hiltunen Thoren M."/>
            <person name="Johannesson H."/>
        </authorList>
    </citation>
    <scope>NUCLEOTIDE SEQUENCE</scope>
    <source>
        <strain evidence="4">PSN293</strain>
    </source>
</reference>
<dbReference type="InterPro" id="IPR000782">
    <property type="entry name" value="FAS1_domain"/>
</dbReference>
<keyword evidence="1" id="KW-1133">Transmembrane helix</keyword>
<keyword evidence="1" id="KW-0812">Transmembrane</keyword>
<dbReference type="Proteomes" id="UP001301769">
    <property type="component" value="Unassembled WGS sequence"/>
</dbReference>